<dbReference type="PANTHER" id="PTHR31282">
    <property type="entry name" value="WRKY TRANSCRIPTION FACTOR 21-RELATED"/>
    <property type="match status" value="1"/>
</dbReference>
<evidence type="ECO:0000256" key="1">
    <source>
        <dbReference type="ARBA" id="ARBA00004123"/>
    </source>
</evidence>
<proteinExistence type="predicted"/>
<keyword evidence="4" id="KW-0804">Transcription</keyword>
<gene>
    <name evidence="7" type="ORF">OPV22_034024</name>
</gene>
<dbReference type="Proteomes" id="UP001222027">
    <property type="component" value="Unassembled WGS sequence"/>
</dbReference>
<accession>A0AAV8PW49</accession>
<dbReference type="InterPro" id="IPR036576">
    <property type="entry name" value="WRKY_dom_sf"/>
</dbReference>
<evidence type="ECO:0000313" key="8">
    <source>
        <dbReference type="Proteomes" id="UP001222027"/>
    </source>
</evidence>
<dbReference type="InterPro" id="IPR044810">
    <property type="entry name" value="WRKY_plant"/>
</dbReference>
<name>A0AAV8PW49_ENSVE</name>
<organism evidence="7 8">
    <name type="scientific">Ensete ventricosum</name>
    <name type="common">Abyssinian banana</name>
    <name type="synonym">Musa ensete</name>
    <dbReference type="NCBI Taxonomy" id="4639"/>
    <lineage>
        <taxon>Eukaryota</taxon>
        <taxon>Viridiplantae</taxon>
        <taxon>Streptophyta</taxon>
        <taxon>Embryophyta</taxon>
        <taxon>Tracheophyta</taxon>
        <taxon>Spermatophyta</taxon>
        <taxon>Magnoliopsida</taxon>
        <taxon>Liliopsida</taxon>
        <taxon>Zingiberales</taxon>
        <taxon>Musaceae</taxon>
        <taxon>Ensete</taxon>
    </lineage>
</organism>
<protein>
    <recommendedName>
        <fullName evidence="6">WRKY domain-containing protein</fullName>
    </recommendedName>
</protein>
<dbReference type="AlphaFoldDB" id="A0AAV8PW49"/>
<dbReference type="GO" id="GO:0043565">
    <property type="term" value="F:sequence-specific DNA binding"/>
    <property type="evidence" value="ECO:0007669"/>
    <property type="project" value="InterPro"/>
</dbReference>
<evidence type="ECO:0000256" key="2">
    <source>
        <dbReference type="ARBA" id="ARBA00023015"/>
    </source>
</evidence>
<evidence type="ECO:0000256" key="5">
    <source>
        <dbReference type="ARBA" id="ARBA00023242"/>
    </source>
</evidence>
<dbReference type="GO" id="GO:0005634">
    <property type="term" value="C:nucleus"/>
    <property type="evidence" value="ECO:0007669"/>
    <property type="project" value="UniProtKB-SubCell"/>
</dbReference>
<dbReference type="GO" id="GO:0003700">
    <property type="term" value="F:DNA-binding transcription factor activity"/>
    <property type="evidence" value="ECO:0007669"/>
    <property type="project" value="InterPro"/>
</dbReference>
<dbReference type="PROSITE" id="PS50811">
    <property type="entry name" value="WRKY"/>
    <property type="match status" value="1"/>
</dbReference>
<evidence type="ECO:0000256" key="4">
    <source>
        <dbReference type="ARBA" id="ARBA00023163"/>
    </source>
</evidence>
<reference evidence="7 8" key="1">
    <citation type="submission" date="2022-12" db="EMBL/GenBank/DDBJ databases">
        <title>Chromosome-scale assembly of the Ensete ventricosum genome.</title>
        <authorList>
            <person name="Dussert Y."/>
            <person name="Stocks J."/>
            <person name="Wendawek A."/>
            <person name="Woldeyes F."/>
            <person name="Nichols R.A."/>
            <person name="Borrell J.S."/>
        </authorList>
    </citation>
    <scope>NUCLEOTIDE SEQUENCE [LARGE SCALE GENOMIC DNA]</scope>
    <source>
        <strain evidence="8">cv. Maze</strain>
        <tissue evidence="7">Seeds</tissue>
    </source>
</reference>
<evidence type="ECO:0000259" key="6">
    <source>
        <dbReference type="PROSITE" id="PS50811"/>
    </source>
</evidence>
<comment type="caution">
    <text evidence="7">The sequence shown here is derived from an EMBL/GenBank/DDBJ whole genome shotgun (WGS) entry which is preliminary data.</text>
</comment>
<keyword evidence="2" id="KW-0805">Transcription regulation</keyword>
<dbReference type="Pfam" id="PF03106">
    <property type="entry name" value="WRKY"/>
    <property type="match status" value="1"/>
</dbReference>
<keyword evidence="8" id="KW-1185">Reference proteome</keyword>
<comment type="subcellular location">
    <subcellularLocation>
        <location evidence="1">Nucleus</location>
    </subcellularLocation>
</comment>
<sequence>MGSREEGNRWQMKLKEELIKAQQSATRLMEVLHSGSGVESLVDQVLSAVSKALVILDADGKAAAPLGDEHGTEISGLQKKKTLLPRRIGYRRRAHPYTCRTILAETNEDGYGWRKYGQKDIHGAAHPRSYYRCIHKHDRGCQATRQVQKTEDDDSVFAITYMGEHTCADAATLPVQGPPCVISFESNAAGQGVPSLKQECDEEVVSSHSPADDSSSVFPDFSAFMVSVAATAADQYDVTSVFRSSTSSLDMEFDPETFKFDDVFSQGDEYIG</sequence>
<dbReference type="SMART" id="SM00774">
    <property type="entry name" value="WRKY"/>
    <property type="match status" value="1"/>
</dbReference>
<evidence type="ECO:0000256" key="3">
    <source>
        <dbReference type="ARBA" id="ARBA00023125"/>
    </source>
</evidence>
<evidence type="ECO:0000313" key="7">
    <source>
        <dbReference type="EMBL" id="KAJ8461098.1"/>
    </source>
</evidence>
<dbReference type="SUPFAM" id="SSF118290">
    <property type="entry name" value="WRKY DNA-binding domain"/>
    <property type="match status" value="1"/>
</dbReference>
<dbReference type="EMBL" id="JAQQAF010000009">
    <property type="protein sequence ID" value="KAJ8461098.1"/>
    <property type="molecule type" value="Genomic_DNA"/>
</dbReference>
<dbReference type="Gene3D" id="2.20.25.80">
    <property type="entry name" value="WRKY domain"/>
    <property type="match status" value="1"/>
</dbReference>
<dbReference type="InterPro" id="IPR003657">
    <property type="entry name" value="WRKY_dom"/>
</dbReference>
<keyword evidence="5" id="KW-0539">Nucleus</keyword>
<keyword evidence="3" id="KW-0238">DNA-binding</keyword>
<feature type="domain" description="WRKY" evidence="6">
    <location>
        <begin position="102"/>
        <end position="165"/>
    </location>
</feature>